<evidence type="ECO:0000259" key="17">
    <source>
        <dbReference type="Pfam" id="PF00218"/>
    </source>
</evidence>
<accession>A0A8H2JL99</accession>
<evidence type="ECO:0000256" key="6">
    <source>
        <dbReference type="ARBA" id="ARBA00009847"/>
    </source>
</evidence>
<comment type="similarity">
    <text evidence="16">Belongs to the TrpF family.</text>
</comment>
<evidence type="ECO:0000256" key="10">
    <source>
        <dbReference type="ARBA" id="ARBA00023141"/>
    </source>
</evidence>
<dbReference type="SUPFAM" id="SSF51366">
    <property type="entry name" value="Ribulose-phoshate binding barrel"/>
    <property type="match status" value="2"/>
</dbReference>
<dbReference type="InterPro" id="IPR001468">
    <property type="entry name" value="Indole-3-GlycerolPSynthase_CS"/>
</dbReference>
<evidence type="ECO:0000256" key="8">
    <source>
        <dbReference type="ARBA" id="ARBA00022793"/>
    </source>
</evidence>
<dbReference type="OrthoDB" id="9804217at2"/>
<keyword evidence="11 16" id="KW-0413">Isomerase</keyword>
<keyword evidence="13" id="KW-0511">Multifunctional enzyme</keyword>
<comment type="similarity">
    <text evidence="15">Belongs to the TrpC family.</text>
</comment>
<dbReference type="HAMAP" id="MF_00134_B">
    <property type="entry name" value="IGPS_B"/>
    <property type="match status" value="1"/>
</dbReference>
<evidence type="ECO:0000256" key="15">
    <source>
        <dbReference type="HAMAP-Rule" id="MF_00134"/>
    </source>
</evidence>
<evidence type="ECO:0000256" key="16">
    <source>
        <dbReference type="HAMAP-Rule" id="MF_00135"/>
    </source>
</evidence>
<evidence type="ECO:0000256" key="4">
    <source>
        <dbReference type="ARBA" id="ARBA00004696"/>
    </source>
</evidence>
<dbReference type="Pfam" id="PF00218">
    <property type="entry name" value="IGPS"/>
    <property type="match status" value="1"/>
</dbReference>
<dbReference type="InterPro" id="IPR013798">
    <property type="entry name" value="Indole-3-glycerol_P_synth_dom"/>
</dbReference>
<comment type="pathway">
    <text evidence="4 15">Amino-acid biosynthesis; L-tryptophan biosynthesis; L-tryptophan from chorismate: step 4/5.</text>
</comment>
<evidence type="ECO:0000256" key="1">
    <source>
        <dbReference type="ARBA" id="ARBA00001164"/>
    </source>
</evidence>
<dbReference type="EMBL" id="SZVP01000016">
    <property type="protein sequence ID" value="TMM42639.1"/>
    <property type="molecule type" value="Genomic_DNA"/>
</dbReference>
<evidence type="ECO:0000313" key="19">
    <source>
        <dbReference type="EMBL" id="TMM42639.1"/>
    </source>
</evidence>
<dbReference type="AlphaFoldDB" id="A0A8H2JL99"/>
<dbReference type="InterPro" id="IPR045186">
    <property type="entry name" value="Indole-3-glycerol_P_synth"/>
</dbReference>
<dbReference type="GO" id="GO:0000162">
    <property type="term" value="P:L-tryptophan biosynthetic process"/>
    <property type="evidence" value="ECO:0007669"/>
    <property type="project" value="UniProtKB-UniRule"/>
</dbReference>
<evidence type="ECO:0000256" key="2">
    <source>
        <dbReference type="ARBA" id="ARBA00001633"/>
    </source>
</evidence>
<evidence type="ECO:0000256" key="7">
    <source>
        <dbReference type="ARBA" id="ARBA00022605"/>
    </source>
</evidence>
<dbReference type="InterPro" id="IPR011060">
    <property type="entry name" value="RibuloseP-bd_barrel"/>
</dbReference>
<dbReference type="NCBIfam" id="NF006945">
    <property type="entry name" value="PRK09427.1"/>
    <property type="match status" value="1"/>
</dbReference>
<dbReference type="Gene3D" id="3.20.20.70">
    <property type="entry name" value="Aldolase class I"/>
    <property type="match status" value="2"/>
</dbReference>
<proteinExistence type="inferred from homology"/>
<dbReference type="GO" id="GO:0004640">
    <property type="term" value="F:phosphoribosylanthranilate isomerase activity"/>
    <property type="evidence" value="ECO:0007669"/>
    <property type="project" value="UniProtKB-UniRule"/>
</dbReference>
<dbReference type="PROSITE" id="PS00614">
    <property type="entry name" value="IGPS"/>
    <property type="match status" value="1"/>
</dbReference>
<comment type="catalytic activity">
    <reaction evidence="2 15">
        <text>1-(2-carboxyphenylamino)-1-deoxy-D-ribulose 5-phosphate + H(+) = (1S,2R)-1-C-(indol-3-yl)glycerol 3-phosphate + CO2 + H2O</text>
        <dbReference type="Rhea" id="RHEA:23476"/>
        <dbReference type="ChEBI" id="CHEBI:15377"/>
        <dbReference type="ChEBI" id="CHEBI:15378"/>
        <dbReference type="ChEBI" id="CHEBI:16526"/>
        <dbReference type="ChEBI" id="CHEBI:58613"/>
        <dbReference type="ChEBI" id="CHEBI:58866"/>
        <dbReference type="EC" id="4.1.1.48"/>
    </reaction>
</comment>
<keyword evidence="12 15" id="KW-0456">Lyase</keyword>
<keyword evidence="9 15" id="KW-0822">Tryptophan biosynthesis</keyword>
<keyword evidence="7 15" id="KW-0028">Amino-acid biosynthesis</keyword>
<evidence type="ECO:0000256" key="9">
    <source>
        <dbReference type="ARBA" id="ARBA00022822"/>
    </source>
</evidence>
<evidence type="ECO:0000256" key="11">
    <source>
        <dbReference type="ARBA" id="ARBA00023235"/>
    </source>
</evidence>
<dbReference type="InterPro" id="IPR001240">
    <property type="entry name" value="PRAI_dom"/>
</dbReference>
<reference evidence="19 20" key="1">
    <citation type="submission" date="2019-05" db="EMBL/GenBank/DDBJ databases">
        <title>Colwellia ponticola sp. nov., isolated from seawater.</title>
        <authorList>
            <person name="Yoon J.-H."/>
        </authorList>
    </citation>
    <scope>NUCLEOTIDE SEQUENCE [LARGE SCALE GENOMIC DNA]</scope>
    <source>
        <strain evidence="19 20">OISW-25</strain>
    </source>
</reference>
<sequence length="489" mass="53546">MNTSTISTSTLTTSATNAEKNILEQIVDDKRIEIAALKIAKPLTSFIDDLVPTTKDMYAALTKTADKPYAGFILECKKASPSKGLIRADFDVKAICQTYDKYAAAISVLTDKKYFQGDFDYLKTVTQSVKCPVLNKDFFVDSYQVYLARHYGADAVLLMLSVLSDEEYIELSAVAKRYNLAVLTEISTEEERDRAIRLNAKMIGINNRNLRDLSTDIARTFDYAPTLPDDTIIISESGITTNAQVRELAPAVDGFLVGSSLMDPQNNRYQDIDLACRKLIYGNNKVCGLTDKKYASAAADAGARFGGLIFAEKSPRYVTKAQAADIIKATPKLEYVGVFVNHDRATIIDLVKSLNLSAVQLHGSEDSQYIEALTAELSANNCNFCQVWHASPVIQSAPLLAANVSHHVLDGQSPGSGKAFDWQILALSEQNLSTSFLAGGLNNDNIAQALIQLTHLDLFGLDLNSGVEDSPGIKSSEKLTQIFSKIRNY</sequence>
<evidence type="ECO:0000313" key="20">
    <source>
        <dbReference type="Proteomes" id="UP000307702"/>
    </source>
</evidence>
<keyword evidence="8 15" id="KW-0210">Decarboxylase</keyword>
<feature type="domain" description="Indole-3-glycerol phosphate synthase" evidence="17">
    <location>
        <begin position="23"/>
        <end position="268"/>
    </location>
</feature>
<dbReference type="GO" id="GO:0004425">
    <property type="term" value="F:indole-3-glycerol-phosphate synthase activity"/>
    <property type="evidence" value="ECO:0007669"/>
    <property type="project" value="UniProtKB-UniRule"/>
</dbReference>
<comment type="similarity">
    <text evidence="6">In the C-terminal section; belongs to the TrpF family.</text>
</comment>
<dbReference type="HAMAP" id="MF_00135">
    <property type="entry name" value="PRAI"/>
    <property type="match status" value="1"/>
</dbReference>
<dbReference type="PANTHER" id="PTHR22854">
    <property type="entry name" value="TRYPTOPHAN BIOSYNTHESIS PROTEIN"/>
    <property type="match status" value="1"/>
</dbReference>
<evidence type="ECO:0000256" key="12">
    <source>
        <dbReference type="ARBA" id="ARBA00023239"/>
    </source>
</evidence>
<dbReference type="RefSeq" id="WP_138624176.1">
    <property type="nucleotide sequence ID" value="NZ_SZVP01000016.1"/>
</dbReference>
<gene>
    <name evidence="19" type="primary">trpCF</name>
    <name evidence="15" type="synonym">trpC</name>
    <name evidence="16" type="synonym">trpF</name>
    <name evidence="19" type="ORF">FCS21_13815</name>
</gene>
<dbReference type="CDD" id="cd00331">
    <property type="entry name" value="IGPS"/>
    <property type="match status" value="1"/>
</dbReference>
<dbReference type="FunFam" id="3.20.20.70:FF:000024">
    <property type="entry name" value="Indole-3-glycerol phosphate synthase"/>
    <property type="match status" value="1"/>
</dbReference>
<comment type="caution">
    <text evidence="19">The sequence shown here is derived from an EMBL/GenBank/DDBJ whole genome shotgun (WGS) entry which is preliminary data.</text>
</comment>
<dbReference type="InterPro" id="IPR013785">
    <property type="entry name" value="Aldolase_TIM"/>
</dbReference>
<feature type="domain" description="N-(5'phosphoribosyl) anthranilate isomerase (PRAI)" evidence="18">
    <location>
        <begin position="284"/>
        <end position="484"/>
    </location>
</feature>
<dbReference type="Proteomes" id="UP000307702">
    <property type="component" value="Unassembled WGS sequence"/>
</dbReference>
<evidence type="ECO:0000256" key="5">
    <source>
        <dbReference type="ARBA" id="ARBA00007902"/>
    </source>
</evidence>
<evidence type="ECO:0000256" key="13">
    <source>
        <dbReference type="ARBA" id="ARBA00023268"/>
    </source>
</evidence>
<name>A0A8H2JL99_9GAMM</name>
<keyword evidence="10 15" id="KW-0057">Aromatic amino acid biosynthesis</keyword>
<dbReference type="PANTHER" id="PTHR22854:SF2">
    <property type="entry name" value="INDOLE-3-GLYCEROL-PHOSPHATE SYNTHASE"/>
    <property type="match status" value="1"/>
</dbReference>
<evidence type="ECO:0000256" key="3">
    <source>
        <dbReference type="ARBA" id="ARBA00004664"/>
    </source>
</evidence>
<comment type="pathway">
    <text evidence="3 16">Amino-acid biosynthesis; L-tryptophan biosynthesis; L-tryptophan from chorismate: step 3/5.</text>
</comment>
<dbReference type="UniPathway" id="UPA00035">
    <property type="reaction ID" value="UER00042"/>
</dbReference>
<evidence type="ECO:0000259" key="18">
    <source>
        <dbReference type="Pfam" id="PF00697"/>
    </source>
</evidence>
<dbReference type="EC" id="5.3.1.24" evidence="16"/>
<dbReference type="CDD" id="cd00405">
    <property type="entry name" value="PRAI"/>
    <property type="match status" value="1"/>
</dbReference>
<dbReference type="EC" id="4.1.1.48" evidence="15"/>
<dbReference type="Pfam" id="PF00697">
    <property type="entry name" value="PRAI"/>
    <property type="match status" value="1"/>
</dbReference>
<comment type="function">
    <text evidence="14">Bifunctional enzyme that catalyzes two sequential steps of tryptophan biosynthetic pathway. The first reaction is catalyzed by the isomerase, coded by the TrpF domain; the second reaction is catalyzed by the synthase, coded by the TrpC domain.</text>
</comment>
<comment type="similarity">
    <text evidence="5">In the N-terminal section; belongs to the TrpC family.</text>
</comment>
<organism evidence="19 20">
    <name type="scientific">Colwellia ponticola</name>
    <dbReference type="NCBI Taxonomy" id="2304625"/>
    <lineage>
        <taxon>Bacteria</taxon>
        <taxon>Pseudomonadati</taxon>
        <taxon>Pseudomonadota</taxon>
        <taxon>Gammaproteobacteria</taxon>
        <taxon>Alteromonadales</taxon>
        <taxon>Colwelliaceae</taxon>
        <taxon>Colwellia</taxon>
    </lineage>
</organism>
<keyword evidence="20" id="KW-1185">Reference proteome</keyword>
<protein>
    <recommendedName>
        <fullName evidence="15 16">Multifunctional fusion protein</fullName>
    </recommendedName>
    <domain>
        <recommendedName>
            <fullName evidence="15">Indole-3-glycerol phosphate synthase</fullName>
            <shortName evidence="15">IGPS</shortName>
            <ecNumber evidence="15">4.1.1.48</ecNumber>
        </recommendedName>
    </domain>
    <domain>
        <recommendedName>
            <fullName evidence="16">N-(5'-phosphoribosyl)anthranilate isomerase</fullName>
            <shortName evidence="16">PRAI</shortName>
            <ecNumber evidence="16">5.3.1.24</ecNumber>
        </recommendedName>
    </domain>
</protein>
<evidence type="ECO:0000256" key="14">
    <source>
        <dbReference type="ARBA" id="ARBA00025592"/>
    </source>
</evidence>
<comment type="catalytic activity">
    <reaction evidence="1 16">
        <text>N-(5-phospho-beta-D-ribosyl)anthranilate = 1-(2-carboxyphenylamino)-1-deoxy-D-ribulose 5-phosphate</text>
        <dbReference type="Rhea" id="RHEA:21540"/>
        <dbReference type="ChEBI" id="CHEBI:18277"/>
        <dbReference type="ChEBI" id="CHEBI:58613"/>
        <dbReference type="EC" id="5.3.1.24"/>
    </reaction>
</comment>